<keyword evidence="2" id="KW-1185">Reference proteome</keyword>
<reference evidence="1 2" key="1">
    <citation type="submission" date="2020-08" db="EMBL/GenBank/DDBJ databases">
        <title>Sequencing the genomes of 1000 actinobacteria strains.</title>
        <authorList>
            <person name="Klenk H.-P."/>
        </authorList>
    </citation>
    <scope>NUCLEOTIDE SEQUENCE [LARGE SCALE GENOMIC DNA]</scope>
    <source>
        <strain evidence="1 2">DSM 44230</strain>
    </source>
</reference>
<evidence type="ECO:0000313" key="2">
    <source>
        <dbReference type="Proteomes" id="UP000533598"/>
    </source>
</evidence>
<proteinExistence type="predicted"/>
<dbReference type="AlphaFoldDB" id="A0A7W7CIV9"/>
<accession>A0A7W7CIV9</accession>
<comment type="caution">
    <text evidence="1">The sequence shown here is derived from an EMBL/GenBank/DDBJ whole genome shotgun (WGS) entry which is preliminary data.</text>
</comment>
<name>A0A7W7CIV9_9PSEU</name>
<dbReference type="RefSeq" id="WP_185008613.1">
    <property type="nucleotide sequence ID" value="NZ_BAAAUI010000063.1"/>
</dbReference>
<sequence length="202" mass="21876">MPEDQLTLRERAALLALMAAARELTNAELHAVAGFTLDGACRRRLNELGLVTSTKVGRALVHELTDRGAVRCAAEFAEARPARAGYLGGALYAVLAGLRRRLDETGEVVADLFAPDVEGQVVAAYEQLTSRRGGTIRLAVLRERLDGVPRDEVDRALEAMACREGVHVRAETDQKTLTEQDRTAAVVLGGTPRHLLLIEASR</sequence>
<organism evidence="1 2">
    <name type="scientific">Crossiella cryophila</name>
    <dbReference type="NCBI Taxonomy" id="43355"/>
    <lineage>
        <taxon>Bacteria</taxon>
        <taxon>Bacillati</taxon>
        <taxon>Actinomycetota</taxon>
        <taxon>Actinomycetes</taxon>
        <taxon>Pseudonocardiales</taxon>
        <taxon>Pseudonocardiaceae</taxon>
        <taxon>Crossiella</taxon>
    </lineage>
</organism>
<dbReference type="EMBL" id="JACHMH010000001">
    <property type="protein sequence ID" value="MBB4681782.1"/>
    <property type="molecule type" value="Genomic_DNA"/>
</dbReference>
<evidence type="ECO:0000313" key="1">
    <source>
        <dbReference type="EMBL" id="MBB4681782.1"/>
    </source>
</evidence>
<gene>
    <name evidence="1" type="ORF">HNR67_007900</name>
</gene>
<protein>
    <submittedName>
        <fullName evidence="1">Uncharacterized protein</fullName>
    </submittedName>
</protein>
<dbReference type="Proteomes" id="UP000533598">
    <property type="component" value="Unassembled WGS sequence"/>
</dbReference>